<protein>
    <submittedName>
        <fullName evidence="3">Alpha/beta hydrolase</fullName>
    </submittedName>
</protein>
<accession>A0ABP4E2P2</accession>
<dbReference type="Proteomes" id="UP001499987">
    <property type="component" value="Unassembled WGS sequence"/>
</dbReference>
<keyword evidence="4" id="KW-1185">Reference proteome</keyword>
<dbReference type="InterPro" id="IPR000073">
    <property type="entry name" value="AB_hydrolase_1"/>
</dbReference>
<evidence type="ECO:0000313" key="4">
    <source>
        <dbReference type="Proteomes" id="UP001499987"/>
    </source>
</evidence>
<gene>
    <name evidence="3" type="ORF">GCM10009663_36590</name>
</gene>
<name>A0ABP4E2P2_9ACTN</name>
<dbReference type="Pfam" id="PF00561">
    <property type="entry name" value="Abhydrolase_1"/>
    <property type="match status" value="1"/>
</dbReference>
<dbReference type="Gene3D" id="3.40.50.1820">
    <property type="entry name" value="alpha/beta hydrolase"/>
    <property type="match status" value="1"/>
</dbReference>
<organism evidence="3 4">
    <name type="scientific">Kitasatospora arboriphila</name>
    <dbReference type="NCBI Taxonomy" id="258052"/>
    <lineage>
        <taxon>Bacteria</taxon>
        <taxon>Bacillati</taxon>
        <taxon>Actinomycetota</taxon>
        <taxon>Actinomycetes</taxon>
        <taxon>Kitasatosporales</taxon>
        <taxon>Streptomycetaceae</taxon>
        <taxon>Kitasatospora</taxon>
    </lineage>
</organism>
<dbReference type="RefSeq" id="WP_344624696.1">
    <property type="nucleotide sequence ID" value="NZ_BAAALD010000033.1"/>
</dbReference>
<proteinExistence type="predicted"/>
<dbReference type="GO" id="GO:0016787">
    <property type="term" value="F:hydrolase activity"/>
    <property type="evidence" value="ECO:0007669"/>
    <property type="project" value="UniProtKB-KW"/>
</dbReference>
<dbReference type="PRINTS" id="PR00111">
    <property type="entry name" value="ABHYDROLASE"/>
</dbReference>
<dbReference type="InterPro" id="IPR029058">
    <property type="entry name" value="AB_hydrolase_fold"/>
</dbReference>
<comment type="caution">
    <text evidence="3">The sequence shown here is derived from an EMBL/GenBank/DDBJ whole genome shotgun (WGS) entry which is preliminary data.</text>
</comment>
<feature type="domain" description="AB hydrolase-1" evidence="2">
    <location>
        <begin position="29"/>
        <end position="253"/>
    </location>
</feature>
<dbReference type="SUPFAM" id="SSF53474">
    <property type="entry name" value="alpha/beta-Hydrolases"/>
    <property type="match status" value="1"/>
</dbReference>
<evidence type="ECO:0000259" key="2">
    <source>
        <dbReference type="Pfam" id="PF00561"/>
    </source>
</evidence>
<dbReference type="PANTHER" id="PTHR43798">
    <property type="entry name" value="MONOACYLGLYCEROL LIPASE"/>
    <property type="match status" value="1"/>
</dbReference>
<dbReference type="PANTHER" id="PTHR43798:SF31">
    <property type="entry name" value="AB HYDROLASE SUPERFAMILY PROTEIN YCLE"/>
    <property type="match status" value="1"/>
</dbReference>
<evidence type="ECO:0000256" key="1">
    <source>
        <dbReference type="ARBA" id="ARBA00022801"/>
    </source>
</evidence>
<sequence>MEEPATRVAHLPGGPVLPYAEQGDPSGTPVVLVHAVGDSWRAFGPLMARLPAALHVFAPSQRGHGGADCPPAGYRPADFAADLAAFLDLLGIDRPVLVGASSAGFTVRRYAAEHPERVRGLVLLGTPALLADKPEAVAVRDAVCRMTDPPDPAAVRAMVESIVARPLPPDFADLMVREGLRVPARVWRDTVDGLFGETGLDGLERITAPALLIWGDRDGILPRADQERLAAALPRSELLVHEGSGHVVQWDDPGRTAADLAEFVATRCGGGGGGGGCGGQAPA</sequence>
<dbReference type="InterPro" id="IPR050266">
    <property type="entry name" value="AB_hydrolase_sf"/>
</dbReference>
<reference evidence="4" key="1">
    <citation type="journal article" date="2019" name="Int. J. Syst. Evol. Microbiol.">
        <title>The Global Catalogue of Microorganisms (GCM) 10K type strain sequencing project: providing services to taxonomists for standard genome sequencing and annotation.</title>
        <authorList>
            <consortium name="The Broad Institute Genomics Platform"/>
            <consortium name="The Broad Institute Genome Sequencing Center for Infectious Disease"/>
            <person name="Wu L."/>
            <person name="Ma J."/>
        </authorList>
    </citation>
    <scope>NUCLEOTIDE SEQUENCE [LARGE SCALE GENOMIC DNA]</scope>
    <source>
        <strain evidence="4">JCM 13002</strain>
    </source>
</reference>
<dbReference type="EMBL" id="BAAALD010000033">
    <property type="protein sequence ID" value="GAA1089523.1"/>
    <property type="molecule type" value="Genomic_DNA"/>
</dbReference>
<keyword evidence="1 3" id="KW-0378">Hydrolase</keyword>
<evidence type="ECO:0000313" key="3">
    <source>
        <dbReference type="EMBL" id="GAA1089523.1"/>
    </source>
</evidence>